<dbReference type="PANTHER" id="PTHR43774:SF1">
    <property type="entry name" value="PEPTIDE METHIONINE SULFOXIDE REDUCTASE MSRA 2"/>
    <property type="match status" value="1"/>
</dbReference>
<dbReference type="Pfam" id="PF01625">
    <property type="entry name" value="PMSR"/>
    <property type="match status" value="1"/>
</dbReference>
<dbReference type="OrthoDB" id="4174719at2"/>
<dbReference type="RefSeq" id="WP_054966707.1">
    <property type="nucleotide sequence ID" value="NZ_FMUN01000002.1"/>
</dbReference>
<feature type="domain" description="Peptide methionine sulphoxide reductase MsrA" evidence="5">
    <location>
        <begin position="3"/>
        <end position="147"/>
    </location>
</feature>
<organism evidence="6 7">
    <name type="scientific">Thiohalorhabdus denitrificans</name>
    <dbReference type="NCBI Taxonomy" id="381306"/>
    <lineage>
        <taxon>Bacteria</taxon>
        <taxon>Pseudomonadati</taxon>
        <taxon>Pseudomonadota</taxon>
        <taxon>Gammaproteobacteria</taxon>
        <taxon>Thiohalorhabdales</taxon>
        <taxon>Thiohalorhabdaceae</taxon>
        <taxon>Thiohalorhabdus</taxon>
    </lineage>
</organism>
<evidence type="ECO:0000256" key="1">
    <source>
        <dbReference type="ARBA" id="ARBA00023002"/>
    </source>
</evidence>
<dbReference type="EC" id="1.8.4.11" evidence="4"/>
<evidence type="ECO:0000256" key="2">
    <source>
        <dbReference type="ARBA" id="ARBA00047806"/>
    </source>
</evidence>
<dbReference type="InterPro" id="IPR002569">
    <property type="entry name" value="Met_Sox_Rdtase_MsrA_dom"/>
</dbReference>
<evidence type="ECO:0000259" key="5">
    <source>
        <dbReference type="Pfam" id="PF01625"/>
    </source>
</evidence>
<dbReference type="GO" id="GO:0008113">
    <property type="term" value="F:peptide-methionine (S)-S-oxide reductase activity"/>
    <property type="evidence" value="ECO:0007669"/>
    <property type="project" value="UniProtKB-UniRule"/>
</dbReference>
<comment type="catalytic activity">
    <reaction evidence="2 4">
        <text>L-methionyl-[protein] + [thioredoxin]-disulfide + H2O = L-methionyl-(S)-S-oxide-[protein] + [thioredoxin]-dithiol</text>
        <dbReference type="Rhea" id="RHEA:14217"/>
        <dbReference type="Rhea" id="RHEA-COMP:10698"/>
        <dbReference type="Rhea" id="RHEA-COMP:10700"/>
        <dbReference type="Rhea" id="RHEA-COMP:12313"/>
        <dbReference type="Rhea" id="RHEA-COMP:12315"/>
        <dbReference type="ChEBI" id="CHEBI:15377"/>
        <dbReference type="ChEBI" id="CHEBI:16044"/>
        <dbReference type="ChEBI" id="CHEBI:29950"/>
        <dbReference type="ChEBI" id="CHEBI:44120"/>
        <dbReference type="ChEBI" id="CHEBI:50058"/>
        <dbReference type="EC" id="1.8.4.11"/>
    </reaction>
</comment>
<evidence type="ECO:0000256" key="4">
    <source>
        <dbReference type="HAMAP-Rule" id="MF_01401"/>
    </source>
</evidence>
<proteinExistence type="inferred from homology"/>
<feature type="active site" evidence="4">
    <location>
        <position position="10"/>
    </location>
</feature>
<name>A0A0P9EM81_9GAMM</name>
<evidence type="ECO:0000256" key="3">
    <source>
        <dbReference type="ARBA" id="ARBA00048782"/>
    </source>
</evidence>
<dbReference type="GO" id="GO:0033744">
    <property type="term" value="F:L-methionine:thioredoxin-disulfide S-oxidoreductase activity"/>
    <property type="evidence" value="ECO:0007669"/>
    <property type="project" value="RHEA"/>
</dbReference>
<sequence length="150" mass="16885">MATATFGAGCFWGVETAFRRVEGVTDVTVGYSGGTTAEPTYEQVCTGRTGHAEVVQVEYDPGRVSYEDLLEVFWSVHDPTQVNRQGPDVGTQYRSVIFYHDADQEAAARASRERAQQRFRGEIATEIVPFEAFYPAEEYHQRYLEKRGMA</sequence>
<reference evidence="7" key="1">
    <citation type="submission" date="2016-10" db="EMBL/GenBank/DDBJ databases">
        <authorList>
            <person name="Varghese N."/>
        </authorList>
    </citation>
    <scope>NUCLEOTIDE SEQUENCE [LARGE SCALE GENOMIC DNA]</scope>
    <source>
        <strain evidence="7">HL 19</strain>
    </source>
</reference>
<gene>
    <name evidence="4" type="primary">msrA</name>
    <name evidence="6" type="ORF">SAMN05661077_0765</name>
</gene>
<dbReference type="FunFam" id="3.30.1060.10:FF:000002">
    <property type="entry name" value="Peptide methionine sulfoxide reductase"/>
    <property type="match status" value="1"/>
</dbReference>
<dbReference type="PANTHER" id="PTHR43774">
    <property type="entry name" value="PEPTIDE METHIONINE SULFOXIDE REDUCTASE"/>
    <property type="match status" value="1"/>
</dbReference>
<comment type="function">
    <text evidence="4">Has an important function as a repair enzyme for proteins that have been inactivated by oxidation. Catalyzes the reversible oxidation-reduction of methionine sulfoxide in proteins to methionine.</text>
</comment>
<comment type="similarity">
    <text evidence="4">Belongs to the MsrA Met sulfoxide reductase family.</text>
</comment>
<dbReference type="InterPro" id="IPR036509">
    <property type="entry name" value="Met_Sox_Rdtase_MsrA_sf"/>
</dbReference>
<dbReference type="EMBL" id="FMUN01000002">
    <property type="protein sequence ID" value="SCX93560.1"/>
    <property type="molecule type" value="Genomic_DNA"/>
</dbReference>
<dbReference type="PATRIC" id="fig|381306.5.peg.1029"/>
<evidence type="ECO:0000313" key="6">
    <source>
        <dbReference type="EMBL" id="SCX93560.1"/>
    </source>
</evidence>
<keyword evidence="7" id="KW-1185">Reference proteome</keyword>
<evidence type="ECO:0000313" key="7">
    <source>
        <dbReference type="Proteomes" id="UP000183104"/>
    </source>
</evidence>
<dbReference type="NCBIfam" id="TIGR00401">
    <property type="entry name" value="msrA"/>
    <property type="match status" value="1"/>
</dbReference>
<protein>
    <recommendedName>
        <fullName evidence="4">Peptide methionine sulfoxide reductase MsrA</fullName>
        <shortName evidence="4">Protein-methionine-S-oxide reductase</shortName>
        <ecNumber evidence="4">1.8.4.11</ecNumber>
    </recommendedName>
    <alternativeName>
        <fullName evidence="4">Peptide-methionine (S)-S-oxide reductase</fullName>
        <shortName evidence="4">Peptide Met(O) reductase</shortName>
    </alternativeName>
</protein>
<dbReference type="AlphaFoldDB" id="A0A0P9EM81"/>
<dbReference type="Proteomes" id="UP000183104">
    <property type="component" value="Unassembled WGS sequence"/>
</dbReference>
<comment type="catalytic activity">
    <reaction evidence="3 4">
        <text>[thioredoxin]-disulfide + L-methionine + H2O = L-methionine (S)-S-oxide + [thioredoxin]-dithiol</text>
        <dbReference type="Rhea" id="RHEA:19993"/>
        <dbReference type="Rhea" id="RHEA-COMP:10698"/>
        <dbReference type="Rhea" id="RHEA-COMP:10700"/>
        <dbReference type="ChEBI" id="CHEBI:15377"/>
        <dbReference type="ChEBI" id="CHEBI:29950"/>
        <dbReference type="ChEBI" id="CHEBI:50058"/>
        <dbReference type="ChEBI" id="CHEBI:57844"/>
        <dbReference type="ChEBI" id="CHEBI:58772"/>
        <dbReference type="EC" id="1.8.4.11"/>
    </reaction>
</comment>
<dbReference type="Gene3D" id="3.30.1060.10">
    <property type="entry name" value="Peptide methionine sulphoxide reductase MsrA"/>
    <property type="match status" value="1"/>
</dbReference>
<accession>A0A0P9EM81</accession>
<dbReference type="STRING" id="381306.AN478_11340"/>
<dbReference type="SUPFAM" id="SSF55068">
    <property type="entry name" value="Peptide methionine sulfoxide reductase"/>
    <property type="match status" value="1"/>
</dbReference>
<keyword evidence="1 4" id="KW-0560">Oxidoreductase</keyword>
<dbReference type="HAMAP" id="MF_01401">
    <property type="entry name" value="MsrA"/>
    <property type="match status" value="1"/>
</dbReference>